<reference evidence="3" key="2">
    <citation type="submission" date="2021-04" db="EMBL/GenBank/DDBJ databases">
        <authorList>
            <person name="Gilroy R."/>
        </authorList>
    </citation>
    <scope>NUCLEOTIDE SEQUENCE</scope>
    <source>
        <strain evidence="3">CHK172-16539</strain>
    </source>
</reference>
<feature type="domain" description="DUF4179" evidence="2">
    <location>
        <begin position="48"/>
        <end position="129"/>
    </location>
</feature>
<feature type="transmembrane region" description="Helical" evidence="1">
    <location>
        <begin position="47"/>
        <end position="66"/>
    </location>
</feature>
<dbReference type="InterPro" id="IPR025436">
    <property type="entry name" value="DUF4179"/>
</dbReference>
<accession>A0A9D2F9P4</accession>
<sequence>MNKHEFEKIKQTIEVPEEDVRQAIRKGILMGKNHETYFKSPMIRPKGIILAMASVGIILSLAIAPVSQAFASIPFIGSLYSQFNDLVGRSLEEQGLVTKINEVSEDQGIQIAITEAYYDGGVIGVAFEMNGLFDFDDNNRSAFYQIFNGDPNIAETKELIYLSETATGLSGVISIASNVDQLEDIESVPLEFLSVGKKEGTWKFNVPIQNLPYVETDLQITRELSEENIVLSFESYIVGEASVAFDYQTTFLASEKNNQIRFQIYDEQGNEISSISTGISRGEDKIDGNLIISKNRGIILDKIQDKTSYIDIFPSVALIDRDPNDTIPLEPIRIYFDE</sequence>
<keyword evidence="1" id="KW-1133">Transmembrane helix</keyword>
<comment type="caution">
    <text evidence="3">The sequence shown here is derived from an EMBL/GenBank/DDBJ whole genome shotgun (WGS) entry which is preliminary data.</text>
</comment>
<evidence type="ECO:0000313" key="4">
    <source>
        <dbReference type="Proteomes" id="UP000824063"/>
    </source>
</evidence>
<keyword evidence="1" id="KW-0812">Transmembrane</keyword>
<evidence type="ECO:0000313" key="3">
    <source>
        <dbReference type="EMBL" id="HIZ54362.1"/>
    </source>
</evidence>
<name>A0A9D2F9P4_9ENTE</name>
<dbReference type="Gene3D" id="2.60.40.1630">
    <property type="entry name" value="bacillus anthracis domain"/>
    <property type="match status" value="1"/>
</dbReference>
<proteinExistence type="predicted"/>
<keyword evidence="1" id="KW-0472">Membrane</keyword>
<reference evidence="3" key="1">
    <citation type="journal article" date="2021" name="PeerJ">
        <title>Extensive microbial diversity within the chicken gut microbiome revealed by metagenomics and culture.</title>
        <authorList>
            <person name="Gilroy R."/>
            <person name="Ravi A."/>
            <person name="Getino M."/>
            <person name="Pursley I."/>
            <person name="Horton D.L."/>
            <person name="Alikhan N.F."/>
            <person name="Baker D."/>
            <person name="Gharbi K."/>
            <person name="Hall N."/>
            <person name="Watson M."/>
            <person name="Adriaenssens E.M."/>
            <person name="Foster-Nyarko E."/>
            <person name="Jarju S."/>
            <person name="Secka A."/>
            <person name="Antonio M."/>
            <person name="Oren A."/>
            <person name="Chaudhuri R.R."/>
            <person name="La Ragione R."/>
            <person name="Hildebrand F."/>
            <person name="Pallen M.J."/>
        </authorList>
    </citation>
    <scope>NUCLEOTIDE SEQUENCE</scope>
    <source>
        <strain evidence="3">CHK172-16539</strain>
    </source>
</reference>
<dbReference type="EMBL" id="DXBN01000246">
    <property type="protein sequence ID" value="HIZ54362.1"/>
    <property type="molecule type" value="Genomic_DNA"/>
</dbReference>
<evidence type="ECO:0000259" key="2">
    <source>
        <dbReference type="Pfam" id="PF13786"/>
    </source>
</evidence>
<dbReference type="Pfam" id="PF13786">
    <property type="entry name" value="DUF4179"/>
    <property type="match status" value="1"/>
</dbReference>
<dbReference type="AlphaFoldDB" id="A0A9D2F9P4"/>
<evidence type="ECO:0000256" key="1">
    <source>
        <dbReference type="SAM" id="Phobius"/>
    </source>
</evidence>
<protein>
    <submittedName>
        <fullName evidence="3">DUF4179 domain-containing protein</fullName>
    </submittedName>
</protein>
<gene>
    <name evidence="3" type="ORF">IAA20_10535</name>
</gene>
<organism evidence="3 4">
    <name type="scientific">Candidatus Enterococcus avicola</name>
    <dbReference type="NCBI Taxonomy" id="2838561"/>
    <lineage>
        <taxon>Bacteria</taxon>
        <taxon>Bacillati</taxon>
        <taxon>Bacillota</taxon>
        <taxon>Bacilli</taxon>
        <taxon>Lactobacillales</taxon>
        <taxon>Enterococcaceae</taxon>
        <taxon>Enterococcus</taxon>
    </lineage>
</organism>
<dbReference type="Proteomes" id="UP000824063">
    <property type="component" value="Unassembled WGS sequence"/>
</dbReference>